<keyword evidence="8 11" id="KW-0143">Chaperone</keyword>
<comment type="subcellular location">
    <subcellularLocation>
        <location evidence="2">Cytoplasm</location>
    </subcellularLocation>
</comment>
<evidence type="ECO:0000256" key="7">
    <source>
        <dbReference type="ARBA" id="ARBA00022840"/>
    </source>
</evidence>
<dbReference type="FunFam" id="3.50.7.10:FF:000004">
    <property type="entry name" value="T-complex protein 1 subunit zeta"/>
    <property type="match status" value="1"/>
</dbReference>
<sequence>MAANPKAEVARRGQALSLNINAALGLQDVLKTNLGPKGTQKMLVGGAGDIKLTKDGKVLLTEMQIQNPTAAMIARAATAQDEITGDGTTSNVLLIAELLKQAERFISEGLHPRIITEGFEIAKKEALQFLDSFRIKRTMDRELLLSVARTSLRTKVRQELADTLTEAVVDAVMCIHKEGEPIDLHMVEIMKMMHKTDTDSRLVRGLVLDHGARHPDMPKRVEDAFVLTLNVGLEYEKSEINSGFFYSSAEQREKLVESERKFVDARLAKIVEFKKQVCDGNKKGFVILNQKGIDPLSLDVLAKHDILALRRAKRRNMERLQLCCGGIAQNSVDDLTPEILGHAGLVYEHVLGEEKFTFVEEVQNPQSVTILITGPNAHTITQINDAVRDGLRAVKNAIEDEYVVPGAGAFQVALAGHLQKFKDSVKGRAKMGVQAFADAMLIIPKVLAQNGGFDVQDVIVSLQEEQAAGHVVGIDLQTGEPLDPITEGIWDNYRVHRQMLHSCSVIASNFLLVDEMMRAGRSSLKQSNVE</sequence>
<dbReference type="SUPFAM" id="SSF48592">
    <property type="entry name" value="GroEL equatorial domain-like"/>
    <property type="match status" value="1"/>
</dbReference>
<evidence type="ECO:0000256" key="8">
    <source>
        <dbReference type="ARBA" id="ARBA00023186"/>
    </source>
</evidence>
<proteinExistence type="inferred from homology"/>
<evidence type="ECO:0000313" key="13">
    <source>
        <dbReference type="Proteomes" id="UP001212841"/>
    </source>
</evidence>
<keyword evidence="6 11" id="KW-0547">Nucleotide-binding</keyword>
<dbReference type="PROSITE" id="PS00995">
    <property type="entry name" value="TCP1_3"/>
    <property type="match status" value="1"/>
</dbReference>
<dbReference type="FunFam" id="1.10.560.10:FF:000058">
    <property type="entry name" value="T-complex protein 1 subunit zeta"/>
    <property type="match status" value="1"/>
</dbReference>
<dbReference type="Pfam" id="PF00118">
    <property type="entry name" value="Cpn60_TCP1"/>
    <property type="match status" value="1"/>
</dbReference>
<gene>
    <name evidence="12" type="primary">CCT6A</name>
    <name evidence="12" type="ORF">HK097_001057</name>
</gene>
<evidence type="ECO:0000256" key="3">
    <source>
        <dbReference type="ARBA" id="ARBA00008020"/>
    </source>
</evidence>
<comment type="subunit">
    <text evidence="4">Component of the T-complex protein 1 (TCP1) complex.</text>
</comment>
<evidence type="ECO:0000313" key="12">
    <source>
        <dbReference type="EMBL" id="KAJ3054714.1"/>
    </source>
</evidence>
<dbReference type="Gene3D" id="3.30.260.10">
    <property type="entry name" value="TCP-1-like chaperonin intermediate domain"/>
    <property type="match status" value="1"/>
</dbReference>
<dbReference type="InterPro" id="IPR017998">
    <property type="entry name" value="Chaperone_TCP-1"/>
</dbReference>
<dbReference type="InterPro" id="IPR053374">
    <property type="entry name" value="TCP-1_chaperonin"/>
</dbReference>
<keyword evidence="5" id="KW-0963">Cytoplasm</keyword>
<dbReference type="FunFam" id="1.10.560.10:FF:000038">
    <property type="entry name" value="Chaperonin containing TCP1 subunit 6B"/>
    <property type="match status" value="1"/>
</dbReference>
<dbReference type="InterPro" id="IPR027413">
    <property type="entry name" value="GROEL-like_equatorial_sf"/>
</dbReference>
<keyword evidence="13" id="KW-1185">Reference proteome</keyword>
<comment type="function">
    <text evidence="1">Molecular chaperone; assists the folding of proteins upon ATP hydrolysis.</text>
</comment>
<dbReference type="PROSITE" id="PS00750">
    <property type="entry name" value="TCP1_1"/>
    <property type="match status" value="1"/>
</dbReference>
<dbReference type="EMBL" id="JADGJD010000120">
    <property type="protein sequence ID" value="KAJ3054714.1"/>
    <property type="molecule type" value="Genomic_DNA"/>
</dbReference>
<evidence type="ECO:0000256" key="5">
    <source>
        <dbReference type="ARBA" id="ARBA00022490"/>
    </source>
</evidence>
<evidence type="ECO:0000256" key="11">
    <source>
        <dbReference type="RuleBase" id="RU004187"/>
    </source>
</evidence>
<dbReference type="GO" id="GO:0140662">
    <property type="term" value="F:ATP-dependent protein folding chaperone"/>
    <property type="evidence" value="ECO:0007669"/>
    <property type="project" value="InterPro"/>
</dbReference>
<dbReference type="Proteomes" id="UP001212841">
    <property type="component" value="Unassembled WGS sequence"/>
</dbReference>
<evidence type="ECO:0000256" key="4">
    <source>
        <dbReference type="ARBA" id="ARBA00011381"/>
    </source>
</evidence>
<dbReference type="GO" id="GO:0005524">
    <property type="term" value="F:ATP binding"/>
    <property type="evidence" value="ECO:0007669"/>
    <property type="project" value="UniProtKB-KW"/>
</dbReference>
<evidence type="ECO:0000256" key="1">
    <source>
        <dbReference type="ARBA" id="ARBA00002912"/>
    </source>
</evidence>
<dbReference type="GO" id="GO:0016887">
    <property type="term" value="F:ATP hydrolysis activity"/>
    <property type="evidence" value="ECO:0007669"/>
    <property type="project" value="InterPro"/>
</dbReference>
<keyword evidence="7 11" id="KW-0067">ATP-binding</keyword>
<protein>
    <recommendedName>
        <fullName evidence="9">T-complex protein 1 subunit zeta</fullName>
    </recommendedName>
    <alternativeName>
        <fullName evidence="10">CCT-zeta</fullName>
    </alternativeName>
</protein>
<dbReference type="InterPro" id="IPR002423">
    <property type="entry name" value="Cpn60/GroEL/TCP-1"/>
</dbReference>
<reference evidence="12" key="1">
    <citation type="submission" date="2020-05" db="EMBL/GenBank/DDBJ databases">
        <title>Phylogenomic resolution of chytrid fungi.</title>
        <authorList>
            <person name="Stajich J.E."/>
            <person name="Amses K."/>
            <person name="Simmons R."/>
            <person name="Seto K."/>
            <person name="Myers J."/>
            <person name="Bonds A."/>
            <person name="Quandt C.A."/>
            <person name="Barry K."/>
            <person name="Liu P."/>
            <person name="Grigoriev I."/>
            <person name="Longcore J.E."/>
            <person name="James T.Y."/>
        </authorList>
    </citation>
    <scope>NUCLEOTIDE SEQUENCE</scope>
    <source>
        <strain evidence="12">JEL0318</strain>
    </source>
</reference>
<dbReference type="SUPFAM" id="SSF54849">
    <property type="entry name" value="GroEL-intermediate domain like"/>
    <property type="match status" value="1"/>
</dbReference>
<dbReference type="PRINTS" id="PR00304">
    <property type="entry name" value="TCOMPLEXTCP1"/>
</dbReference>
<dbReference type="NCBIfam" id="TIGR02347">
    <property type="entry name" value="chap_CCT_zeta"/>
    <property type="match status" value="1"/>
</dbReference>
<evidence type="ECO:0000256" key="6">
    <source>
        <dbReference type="ARBA" id="ARBA00022741"/>
    </source>
</evidence>
<name>A0AAD5SHU6_9FUNG</name>
<evidence type="ECO:0000256" key="9">
    <source>
        <dbReference type="ARBA" id="ARBA00039582"/>
    </source>
</evidence>
<dbReference type="NCBIfam" id="NF041083">
    <property type="entry name" value="thermosome_beta"/>
    <property type="match status" value="1"/>
</dbReference>
<dbReference type="GO" id="GO:0051082">
    <property type="term" value="F:unfolded protein binding"/>
    <property type="evidence" value="ECO:0007669"/>
    <property type="project" value="InterPro"/>
</dbReference>
<accession>A0AAD5SHU6</accession>
<dbReference type="PROSITE" id="PS00751">
    <property type="entry name" value="TCP1_2"/>
    <property type="match status" value="1"/>
</dbReference>
<comment type="caution">
    <text evidence="12">The sequence shown here is derived from an EMBL/GenBank/DDBJ whole genome shotgun (WGS) entry which is preliminary data.</text>
</comment>
<dbReference type="InterPro" id="IPR027410">
    <property type="entry name" value="TCP-1-like_intermed_sf"/>
</dbReference>
<organism evidence="12 13">
    <name type="scientific">Rhizophlyctis rosea</name>
    <dbReference type="NCBI Taxonomy" id="64517"/>
    <lineage>
        <taxon>Eukaryota</taxon>
        <taxon>Fungi</taxon>
        <taxon>Fungi incertae sedis</taxon>
        <taxon>Chytridiomycota</taxon>
        <taxon>Chytridiomycota incertae sedis</taxon>
        <taxon>Chytridiomycetes</taxon>
        <taxon>Rhizophlyctidales</taxon>
        <taxon>Rhizophlyctidaceae</taxon>
        <taxon>Rhizophlyctis</taxon>
    </lineage>
</organism>
<dbReference type="GO" id="GO:0005832">
    <property type="term" value="C:chaperonin-containing T-complex"/>
    <property type="evidence" value="ECO:0007669"/>
    <property type="project" value="UniProtKB-ARBA"/>
</dbReference>
<dbReference type="AlphaFoldDB" id="A0AAD5SHU6"/>
<dbReference type="InterPro" id="IPR027409">
    <property type="entry name" value="GroEL-like_apical_dom_sf"/>
</dbReference>
<dbReference type="CDD" id="cd03342">
    <property type="entry name" value="TCP1_zeta"/>
    <property type="match status" value="1"/>
</dbReference>
<dbReference type="PANTHER" id="PTHR11353">
    <property type="entry name" value="CHAPERONIN"/>
    <property type="match status" value="1"/>
</dbReference>
<evidence type="ECO:0000256" key="10">
    <source>
        <dbReference type="ARBA" id="ARBA00044261"/>
    </source>
</evidence>
<dbReference type="SUPFAM" id="SSF52029">
    <property type="entry name" value="GroEL apical domain-like"/>
    <property type="match status" value="1"/>
</dbReference>
<dbReference type="Gene3D" id="1.10.560.10">
    <property type="entry name" value="GroEL-like equatorial domain"/>
    <property type="match status" value="1"/>
</dbReference>
<dbReference type="InterPro" id="IPR012722">
    <property type="entry name" value="Chap_CCT_zeta"/>
</dbReference>
<dbReference type="Gene3D" id="3.50.7.10">
    <property type="entry name" value="GroEL"/>
    <property type="match status" value="1"/>
</dbReference>
<evidence type="ECO:0000256" key="2">
    <source>
        <dbReference type="ARBA" id="ARBA00004496"/>
    </source>
</evidence>
<dbReference type="FunFam" id="3.30.260.10:FF:000017">
    <property type="entry name" value="T-complex protein 1 subunit zeta"/>
    <property type="match status" value="1"/>
</dbReference>
<comment type="similarity">
    <text evidence="3 11">Belongs to the TCP-1 chaperonin family.</text>
</comment>
<dbReference type="InterPro" id="IPR002194">
    <property type="entry name" value="Chaperonin_TCP-1_CS"/>
</dbReference>